<dbReference type="Proteomes" id="UP000198921">
    <property type="component" value="Unassembled WGS sequence"/>
</dbReference>
<evidence type="ECO:0000256" key="6">
    <source>
        <dbReference type="ARBA" id="ARBA00023136"/>
    </source>
</evidence>
<keyword evidence="5 9" id="KW-1133">Transmembrane helix</keyword>
<feature type="transmembrane region" description="Helical" evidence="9">
    <location>
        <begin position="139"/>
        <end position="160"/>
    </location>
</feature>
<dbReference type="InterPro" id="IPR036526">
    <property type="entry name" value="C-N_Hydrolase_sf"/>
</dbReference>
<evidence type="ECO:0000256" key="7">
    <source>
        <dbReference type="ARBA" id="ARBA00023315"/>
    </source>
</evidence>
<gene>
    <name evidence="11" type="ORF">SAMN05660209_04606</name>
</gene>
<dbReference type="Pfam" id="PF00795">
    <property type="entry name" value="CN_hydrolase"/>
    <property type="match status" value="1"/>
</dbReference>
<keyword evidence="6 9" id="KW-0472">Membrane</keyword>
<sequence length="554" mass="58424">MATISGDPIATAPGTAVRGRPRTGPRPHPVSRWSWLWLLVGAGLLPFASMQTLIPLAAWVAPVFLMRFTRSQRPAIGLPVLVVAMCLALLVGARDGFFPMENGIGYYLFVVTLGVGGAVPFAVDRVLAPWLSGLSRTLVFPAAVTAVELVGAISSAYGTAGSTAYSQYAGLPLLQLASVTGIWGLTFLVSWLAPVLNQLWEQGWSGSGSRGPVVAFAAVLTAALLFGGVQLAFAAPAAETVRVAALAPDRQLSDLAYSAPDLTTADPAERAAVRDEYLRPVLDELFQRSEREAVADARIIAWSEAAVRTLEEEQTAVVARAADLARRHGVYLQVSMIVQLADAGDESDGGAVNENHAVLLGPSGTVVWDYQKSKPTPGDGQEPGPGVVPTVDTPYGRLATIICQDDFFPGLVRQAGRAGVDILLVPSSDWRSIAGWHAQQAPFRAVENGVALVRPTRQGISLATDAQGRLLGHKADYVVASEQTLVVSVPTRGTDTWYPRAGDTVAWASVVGLLVLTGAAWGARRRSRDGAGPAARTGSDQAERPALLDGLPPR</sequence>
<dbReference type="EMBL" id="FNOT01000019">
    <property type="protein sequence ID" value="SDZ07882.1"/>
    <property type="molecule type" value="Genomic_DNA"/>
</dbReference>
<evidence type="ECO:0000256" key="3">
    <source>
        <dbReference type="ARBA" id="ARBA00022679"/>
    </source>
</evidence>
<name>A0A1H3Q2W3_9ACTN</name>
<dbReference type="PROSITE" id="PS50263">
    <property type="entry name" value="CN_HYDROLASE"/>
    <property type="match status" value="1"/>
</dbReference>
<dbReference type="GO" id="GO:0005886">
    <property type="term" value="C:plasma membrane"/>
    <property type="evidence" value="ECO:0007669"/>
    <property type="project" value="UniProtKB-SubCell"/>
</dbReference>
<dbReference type="RefSeq" id="WP_091161401.1">
    <property type="nucleotide sequence ID" value="NZ_FNOT01000019.1"/>
</dbReference>
<feature type="domain" description="CN hydrolase" evidence="10">
    <location>
        <begin position="268"/>
        <end position="491"/>
    </location>
</feature>
<reference evidence="12" key="1">
    <citation type="submission" date="2016-10" db="EMBL/GenBank/DDBJ databases">
        <authorList>
            <person name="Varghese N."/>
            <person name="Submissions S."/>
        </authorList>
    </citation>
    <scope>NUCLEOTIDE SEQUENCE [LARGE SCALE GENOMIC DNA]</scope>
    <source>
        <strain evidence="12">DSM 45422</strain>
    </source>
</reference>
<comment type="subcellular location">
    <subcellularLocation>
        <location evidence="1">Cell membrane</location>
        <topology evidence="1">Multi-pass membrane protein</topology>
    </subcellularLocation>
</comment>
<feature type="region of interest" description="Disordered" evidence="8">
    <location>
        <begin position="526"/>
        <end position="554"/>
    </location>
</feature>
<feature type="transmembrane region" description="Helical" evidence="9">
    <location>
        <begin position="105"/>
        <end position="127"/>
    </location>
</feature>
<feature type="transmembrane region" description="Helical" evidence="9">
    <location>
        <begin position="35"/>
        <end position="64"/>
    </location>
</feature>
<dbReference type="InterPro" id="IPR003010">
    <property type="entry name" value="C-N_Hydrolase"/>
</dbReference>
<keyword evidence="12" id="KW-1185">Reference proteome</keyword>
<dbReference type="SUPFAM" id="SSF56317">
    <property type="entry name" value="Carbon-nitrogen hydrolase"/>
    <property type="match status" value="1"/>
</dbReference>
<evidence type="ECO:0000256" key="5">
    <source>
        <dbReference type="ARBA" id="ARBA00022989"/>
    </source>
</evidence>
<feature type="transmembrane region" description="Helical" evidence="9">
    <location>
        <begin position="172"/>
        <end position="193"/>
    </location>
</feature>
<dbReference type="OrthoDB" id="9811121at2"/>
<keyword evidence="7 11" id="KW-0012">Acyltransferase</keyword>
<keyword evidence="2" id="KW-1003">Cell membrane</keyword>
<keyword evidence="4 9" id="KW-0812">Transmembrane</keyword>
<feature type="transmembrane region" description="Helical" evidence="9">
    <location>
        <begin position="76"/>
        <end position="93"/>
    </location>
</feature>
<evidence type="ECO:0000313" key="12">
    <source>
        <dbReference type="Proteomes" id="UP000198921"/>
    </source>
</evidence>
<dbReference type="GO" id="GO:0016410">
    <property type="term" value="F:N-acyltransferase activity"/>
    <property type="evidence" value="ECO:0007669"/>
    <property type="project" value="InterPro"/>
</dbReference>
<dbReference type="AlphaFoldDB" id="A0A1H3Q2W3"/>
<evidence type="ECO:0000256" key="9">
    <source>
        <dbReference type="SAM" id="Phobius"/>
    </source>
</evidence>
<evidence type="ECO:0000259" key="10">
    <source>
        <dbReference type="PROSITE" id="PS50263"/>
    </source>
</evidence>
<dbReference type="PANTHER" id="PTHR38686:SF1">
    <property type="entry name" value="APOLIPOPROTEIN N-ACYLTRANSFERASE"/>
    <property type="match status" value="1"/>
</dbReference>
<feature type="transmembrane region" description="Helical" evidence="9">
    <location>
        <begin position="505"/>
        <end position="523"/>
    </location>
</feature>
<organism evidence="11 12">
    <name type="scientific">Geodermatophilus africanus</name>
    <dbReference type="NCBI Taxonomy" id="1137993"/>
    <lineage>
        <taxon>Bacteria</taxon>
        <taxon>Bacillati</taxon>
        <taxon>Actinomycetota</taxon>
        <taxon>Actinomycetes</taxon>
        <taxon>Geodermatophilales</taxon>
        <taxon>Geodermatophilaceae</taxon>
        <taxon>Geodermatophilus</taxon>
    </lineage>
</organism>
<evidence type="ECO:0000256" key="2">
    <source>
        <dbReference type="ARBA" id="ARBA00022475"/>
    </source>
</evidence>
<evidence type="ECO:0000256" key="8">
    <source>
        <dbReference type="SAM" id="MobiDB-lite"/>
    </source>
</evidence>
<evidence type="ECO:0000256" key="1">
    <source>
        <dbReference type="ARBA" id="ARBA00004651"/>
    </source>
</evidence>
<dbReference type="InterPro" id="IPR004563">
    <property type="entry name" value="Apolipo_AcylTrfase"/>
</dbReference>
<dbReference type="GO" id="GO:0042158">
    <property type="term" value="P:lipoprotein biosynthetic process"/>
    <property type="evidence" value="ECO:0007669"/>
    <property type="project" value="InterPro"/>
</dbReference>
<evidence type="ECO:0000256" key="4">
    <source>
        <dbReference type="ARBA" id="ARBA00022692"/>
    </source>
</evidence>
<proteinExistence type="predicted"/>
<dbReference type="Gene3D" id="3.60.110.10">
    <property type="entry name" value="Carbon-nitrogen hydrolase"/>
    <property type="match status" value="1"/>
</dbReference>
<dbReference type="PANTHER" id="PTHR38686">
    <property type="entry name" value="APOLIPOPROTEIN N-ACYLTRANSFERASE"/>
    <property type="match status" value="1"/>
</dbReference>
<protein>
    <submittedName>
        <fullName evidence="11">Apolipoprotein N-acyltransferase</fullName>
    </submittedName>
</protein>
<feature type="transmembrane region" description="Helical" evidence="9">
    <location>
        <begin position="213"/>
        <end position="233"/>
    </location>
</feature>
<keyword evidence="3 11" id="KW-0808">Transferase</keyword>
<evidence type="ECO:0000313" key="11">
    <source>
        <dbReference type="EMBL" id="SDZ07882.1"/>
    </source>
</evidence>
<feature type="region of interest" description="Disordered" evidence="8">
    <location>
        <begin position="1"/>
        <end position="28"/>
    </location>
</feature>
<keyword evidence="11" id="KW-0449">Lipoprotein</keyword>
<accession>A0A1H3Q2W3</accession>